<organism evidence="1">
    <name type="scientific">Brassica cretica</name>
    <name type="common">Mustard</name>
    <dbReference type="NCBI Taxonomy" id="69181"/>
    <lineage>
        <taxon>Eukaryota</taxon>
        <taxon>Viridiplantae</taxon>
        <taxon>Streptophyta</taxon>
        <taxon>Embryophyta</taxon>
        <taxon>Tracheophyta</taxon>
        <taxon>Spermatophyta</taxon>
        <taxon>Magnoliopsida</taxon>
        <taxon>eudicotyledons</taxon>
        <taxon>Gunneridae</taxon>
        <taxon>Pentapetalae</taxon>
        <taxon>rosids</taxon>
        <taxon>malvids</taxon>
        <taxon>Brassicales</taxon>
        <taxon>Brassicaceae</taxon>
        <taxon>Brassiceae</taxon>
        <taxon>Brassica</taxon>
    </lineage>
</organism>
<sequence>MLNIALMCPKLKELDISCSYEISCACVEMIGVYCKSIETFKRNWMDLAEVWRLQRARFRFVPPNDLDDPSIVLIFGNIDAHVIGKYMHQLKHLELRFSTLSDKSLAKLCKGCPHLEYLDLFGCRKLTSDGLTNNISNLKCQETKLHSPYYLI</sequence>
<dbReference type="PANTHER" id="PTHR38926:SF5">
    <property type="entry name" value="F-BOX AND LEUCINE-RICH REPEAT PROTEIN 6"/>
    <property type="match status" value="1"/>
</dbReference>
<dbReference type="InterPro" id="IPR006553">
    <property type="entry name" value="Leu-rich_rpt_Cys-con_subtyp"/>
</dbReference>
<dbReference type="PANTHER" id="PTHR38926">
    <property type="entry name" value="F-BOX DOMAIN CONTAINING PROTEIN, EXPRESSED"/>
    <property type="match status" value="1"/>
</dbReference>
<evidence type="ECO:0000313" key="1">
    <source>
        <dbReference type="EMBL" id="KAF2532830.1"/>
    </source>
</evidence>
<gene>
    <name evidence="1" type="ORF">F2Q70_00033337</name>
</gene>
<name>A0A8S9FGR4_BRACR</name>
<reference evidence="1" key="1">
    <citation type="submission" date="2019-12" db="EMBL/GenBank/DDBJ databases">
        <title>Genome sequencing and annotation of Brassica cretica.</title>
        <authorList>
            <person name="Studholme D.J."/>
            <person name="Sarris P.F."/>
        </authorList>
    </citation>
    <scope>NUCLEOTIDE SEQUENCE</scope>
    <source>
        <strain evidence="1">PFS-102/07</strain>
        <tissue evidence="1">Leaf</tissue>
    </source>
</reference>
<comment type="caution">
    <text evidence="1">The sequence shown here is derived from an EMBL/GenBank/DDBJ whole genome shotgun (WGS) entry which is preliminary data.</text>
</comment>
<dbReference type="AlphaFoldDB" id="A0A8S9FGR4"/>
<proteinExistence type="predicted"/>
<dbReference type="EMBL" id="QGKY02002305">
    <property type="protein sequence ID" value="KAF2532830.1"/>
    <property type="molecule type" value="Genomic_DNA"/>
</dbReference>
<protein>
    <submittedName>
        <fullName evidence="1">Uncharacterized protein</fullName>
    </submittedName>
</protein>
<dbReference type="Gene3D" id="3.80.10.10">
    <property type="entry name" value="Ribonuclease Inhibitor"/>
    <property type="match status" value="1"/>
</dbReference>
<dbReference type="SMART" id="SM00367">
    <property type="entry name" value="LRR_CC"/>
    <property type="match status" value="3"/>
</dbReference>
<dbReference type="InterPro" id="IPR001611">
    <property type="entry name" value="Leu-rich_rpt"/>
</dbReference>
<accession>A0A8S9FGR4</accession>
<dbReference type="Pfam" id="PF13516">
    <property type="entry name" value="LRR_6"/>
    <property type="match status" value="1"/>
</dbReference>
<dbReference type="SUPFAM" id="SSF52047">
    <property type="entry name" value="RNI-like"/>
    <property type="match status" value="1"/>
</dbReference>
<dbReference type="InterPro" id="IPR032675">
    <property type="entry name" value="LRR_dom_sf"/>
</dbReference>